<evidence type="ECO:0000256" key="9">
    <source>
        <dbReference type="ARBA" id="ARBA00022737"/>
    </source>
</evidence>
<dbReference type="InterPro" id="IPR011607">
    <property type="entry name" value="MGS-like_dom"/>
</dbReference>
<dbReference type="SMART" id="SM01135">
    <property type="entry name" value="DIRP"/>
    <property type="match status" value="1"/>
</dbReference>
<dbReference type="SUPFAM" id="SSF52440">
    <property type="entry name" value="PreATP-grasp domain"/>
    <property type="match status" value="2"/>
</dbReference>
<dbReference type="InterPro" id="IPR033471">
    <property type="entry name" value="DIRP"/>
</dbReference>
<dbReference type="SUPFAM" id="SSF46689">
    <property type="entry name" value="Homeodomain-like"/>
    <property type="match status" value="1"/>
</dbReference>
<evidence type="ECO:0000256" key="12">
    <source>
        <dbReference type="ARBA" id="ARBA00022842"/>
    </source>
</evidence>
<evidence type="ECO:0000256" key="1">
    <source>
        <dbReference type="ARBA" id="ARBA00001936"/>
    </source>
</evidence>
<evidence type="ECO:0000256" key="21">
    <source>
        <dbReference type="ARBA" id="ARBA00074190"/>
    </source>
</evidence>
<protein>
    <recommendedName>
        <fullName evidence="21">Carbamoyl phosphate synthase arginine-specific large chain, chloroplastic</fullName>
        <ecNumber evidence="16">6.3.4.16</ecNumber>
        <ecNumber evidence="4">6.3.5.5</ecNumber>
    </recommendedName>
    <alternativeName>
        <fullName evidence="18">Ammonium-dependent carbamoyl phosphate synthetase</fullName>
    </alternativeName>
    <alternativeName>
        <fullName evidence="17">Arginine-specific carbamoyl phosphate synthetase, ammonia chain</fullName>
    </alternativeName>
    <alternativeName>
        <fullName evidence="19">Glutamine-dependent carbamoyl phosphate synthetase</fullName>
    </alternativeName>
</protein>
<evidence type="ECO:0000256" key="19">
    <source>
        <dbReference type="ARBA" id="ARBA00044334"/>
    </source>
</evidence>
<dbReference type="SUPFAM" id="SSF52335">
    <property type="entry name" value="Methylglyoxal synthase-like"/>
    <property type="match status" value="1"/>
</dbReference>
<dbReference type="InterPro" id="IPR036914">
    <property type="entry name" value="MGS-like_dom_sf"/>
</dbReference>
<dbReference type="Gene3D" id="3.30.1490.20">
    <property type="entry name" value="ATP-grasp fold, A domain"/>
    <property type="match status" value="1"/>
</dbReference>
<dbReference type="InterPro" id="IPR005483">
    <property type="entry name" value="CPSase_dom"/>
</dbReference>
<sequence length="2304" mass="254568">MAPSTKRNKRYSNIDEVTSNKNAAEIANKSKPRKRKLSEMLGPQWGKEELERFYKAYRKHGKDWEKVAVVVNRSVEMVEALYTMNKAYLSLPKGFASGAGLIAMMTDHYSNLGESGSELESSGGKRPSQKPQKRARVTKGSAAPPVLDLLLSQPAASNYGCLSLFKKRHSGSKPWTVGKRTPRVPVTYSHDKDNEKYVSPIWQGMKVKADAVDDDVAHEIALALTEASRRGGSPQISQTPKRKTKIPSPAQNDERMHDESEMMSAKLCGSEMDEVGCELSLGSTDDYVGDYARDRIFWKGRRYHGRRSLEVEENLDNHLDDVREACSGTEEGQKLEAVKEKFEMEVAYSKPVRSSKGSRKRSKKVLFGEVEDTDFDALEALADLSLRLPETPVDTGLSALVEEENTRIVAKSKLKGIRSSPGVKPVSFKNIRHGKVSPHNVTSIPEAEEAPYQISPVMRKRRQKPSPSKISENEKHADSHLGEYQKFEVTKDDNFVSKGKYSLDAAYFKEGKLMKPAEQISSSNNHGRELNDSAPTTIRVLSANQFDLPTKVRSSRKLNIPKLLVERDSKSSENIVNSKSNNVIPSFQDRALSRKGKLSNCLSRYLVRRWCLFEWFASAIDYPWFAKREFVEYLEHVGLGHIPRLTRVEWGVIRSSLGKPRRFSEQFLKEEKKKLNQYRESVREHYAELHAGTRDGLPTDLARPLSVGQRILALHPRTSEIHDGSILTVDHSRYCVQFDQPELGVEFVMDVHCMPLNPLENMPASMIGHNIALNRYIKNLNGLKINVQPAEKKMEEFNFSPCENLEGASALPHGTPSTYPFSDLLQQPKGGLLGSNTQFNIGGETVNTQQATNAQPSFCAQIQAKEGDIHALSELSRALDKKEAVVSELKHMNDEVLESQKRGDYSLKDSEVFKKHYAAVLLQLNEVNELVSSALFCLRERNTYQGNTPHMLSKPVANIDEPACHSSSFDSSTDDTQESGSHVVEIVESSRTKAQTMVDAAMQAMLSLKKEGSSIDSIEDAIDSDQLSSCATNPGAINHEPDAKLNNLSTQNERCTERQFPPSDVAMVLDSAVTSLKPCCSTNLPIYAEIQKCMGAQDSKKSIPKTNPPLSIFLSGYYRSYRLLPPFPSISVRGGRKNPTMSCCQCSHTLTFFHQNKASSSFSLTKPNRFRLFFSPPNNPRRIVSSSSIRSCRSIIRQETEKGSVVAGDGKRTDLKKILILGAGPIVIGQACEFDYSGTQACKALREEGYDVILINSNPATIMTDPDMADRTYVTPLTPELVEQVVAKERPDAILPTMGGQTALNLAVALAENGVLEKYNVELIGAKLNAIKKAEDRDLFKQAMKNIGLKTPPSGIGSTLEECIHISEEVIGEFPLIIRPAFTLGGSGGGIAYNKEEFEVICKSGLAASLTSQVLVEKSLLGWKEYELEVMRDLSDNVVIICSIENIDPMGVHTGDSITVAPAQTLTDKEYQRLRDYSIKIIREIGVECGGSNVQFAVNPVDGEVMVIEMNPRVSRSSALASKATGFPIAKMAAKLSVGYSLDQIPNDITKKTPASFEPSIDYVIPRFAFEKFPGSLPTLTTQMKSAEPFKNHFKKAVRSLECGYSGWGCAQVAELDWDLEHLKYNLRVPNPDRIHAIYAAMKKGMKVDEIHELSFVDKWFLTQLKELVDVEQYLMARSLSHLTKDDFIEVKKRGYSDKQIAFATKSTEKEVRSQRISFGVTPSYKRVDTCAAEFEANTPYMYSSYDAECESAPTKRKKVLILGGGPNRIGQGIEFDYCCCHASFSLQSAGYETIMMNSNPETVSTDYDTSDRLYFEPLTVEDVLNVIDLERPDGIIVQFGGQTPLKLALPIQQYLDKHKPLSASGSGHVRIWGTSPDSIDAAEDRERFNAIIKELNIEQPKGGIAKSDADALAIAADIGYPVVVRPSYVLGGRGMEIVYSDDKLVMYLKNAVAVDPECPVLIDKYLSDAVEIDVDALADSHGNVVIGGVMEHIEQAGVHSGDSACILPTQTISSSCLTTIHLWTTKLAKSLNVCGLMNCQYAITMSGEVFLLEANPRASRTVPFVSKAIGHPLAKYAALVMSGKSLNEIGFTKEVIPAHVAVKEAVLPFDKFPGCDVLLGPEMRSTGEVMGIDFLVAIAFAKAQIAAGQKLPLSGNVFLSLNDFTKSHLERLAKAFLGLGFRIVSTSGTAHFLELKGIMVDRVLKMHEGRPHAGDMLANGQIQLMVITSSGDSPDQIDGRQLRRMALAYKIPIITTVSGALATADAIEKLKSCKVEVMALQDFFNVEQQKDYSKNLQSASSSL</sequence>
<dbReference type="InterPro" id="IPR036897">
    <property type="entry name" value="CarbamoylP_synth_lsu_oligo_sf"/>
</dbReference>
<keyword evidence="10 22" id="KW-0547">Nucleotide-binding</keyword>
<keyword evidence="11 22" id="KW-0067">ATP-binding</keyword>
<dbReference type="GO" id="GO:0046872">
    <property type="term" value="F:metal ion binding"/>
    <property type="evidence" value="ECO:0007669"/>
    <property type="project" value="UniProtKB-KW"/>
</dbReference>
<dbReference type="Gene3D" id="3.40.50.20">
    <property type="match status" value="2"/>
</dbReference>
<feature type="region of interest" description="Disordered" evidence="23">
    <location>
        <begin position="226"/>
        <end position="258"/>
    </location>
</feature>
<dbReference type="Pfam" id="PF02787">
    <property type="entry name" value="CPSase_L_D3"/>
    <property type="match status" value="1"/>
</dbReference>
<evidence type="ECO:0000259" key="24">
    <source>
        <dbReference type="PROSITE" id="PS50975"/>
    </source>
</evidence>
<dbReference type="InterPro" id="IPR006275">
    <property type="entry name" value="CPSase_lsu"/>
</dbReference>
<dbReference type="PANTHER" id="PTHR11405">
    <property type="entry name" value="CARBAMOYLTRANSFERASE FAMILY MEMBER"/>
    <property type="match status" value="1"/>
</dbReference>
<dbReference type="InterPro" id="IPR016185">
    <property type="entry name" value="PreATP-grasp_dom_sf"/>
</dbReference>
<evidence type="ECO:0000256" key="20">
    <source>
        <dbReference type="ARBA" id="ARBA00047359"/>
    </source>
</evidence>
<keyword evidence="6" id="KW-0436">Ligase</keyword>
<evidence type="ECO:0000256" key="16">
    <source>
        <dbReference type="ARBA" id="ARBA00044063"/>
    </source>
</evidence>
<dbReference type="InterPro" id="IPR011761">
    <property type="entry name" value="ATP-grasp"/>
</dbReference>
<keyword evidence="9" id="KW-0677">Repeat</keyword>
<keyword evidence="14" id="KW-0464">Manganese</keyword>
<dbReference type="InterPro" id="IPR005479">
    <property type="entry name" value="CPAse_ATP-bd"/>
</dbReference>
<accession>A0A6N2MVT5</accession>
<comment type="cofactor">
    <cofactor evidence="1">
        <name>Mn(2+)</name>
        <dbReference type="ChEBI" id="CHEBI:29035"/>
    </cofactor>
</comment>
<dbReference type="PROSITE" id="PS50975">
    <property type="entry name" value="ATP_GRASP"/>
    <property type="match status" value="2"/>
</dbReference>
<dbReference type="EMBL" id="CAADRP010001996">
    <property type="protein sequence ID" value="VFU58542.1"/>
    <property type="molecule type" value="Genomic_DNA"/>
</dbReference>
<feature type="domain" description="ATP-grasp" evidence="24">
    <location>
        <begin position="1890"/>
        <end position="2083"/>
    </location>
</feature>
<feature type="region of interest" description="Disordered" evidence="23">
    <location>
        <begin position="458"/>
        <end position="484"/>
    </location>
</feature>
<feature type="compositionally biased region" description="Basic residues" evidence="23">
    <location>
        <begin position="127"/>
        <end position="137"/>
    </location>
</feature>
<dbReference type="InterPro" id="IPR058047">
    <property type="entry name" value="CPSase_preATP-grasp"/>
</dbReference>
<dbReference type="FunFam" id="3.30.470.20:FF:000013">
    <property type="entry name" value="Carbamoyl-phosphate synthase large chain"/>
    <property type="match status" value="1"/>
</dbReference>
<dbReference type="Pfam" id="PF02142">
    <property type="entry name" value="MGS"/>
    <property type="match status" value="1"/>
</dbReference>
<dbReference type="CDD" id="cd01424">
    <property type="entry name" value="MGS_CPS_II"/>
    <property type="match status" value="1"/>
</dbReference>
<comment type="similarity">
    <text evidence="3">Belongs to the CarB family.</text>
</comment>
<dbReference type="Gene3D" id="3.30.470.20">
    <property type="entry name" value="ATP-grasp fold, B domain"/>
    <property type="match status" value="2"/>
</dbReference>
<dbReference type="FunFam" id="3.30.470.20:FF:000007">
    <property type="entry name" value="Carbamoyl-phosphate synthase large chain"/>
    <property type="match status" value="1"/>
</dbReference>
<evidence type="ECO:0000259" key="25">
    <source>
        <dbReference type="PROSITE" id="PS51855"/>
    </source>
</evidence>
<evidence type="ECO:0000313" key="26">
    <source>
        <dbReference type="EMBL" id="VFU58542.1"/>
    </source>
</evidence>
<dbReference type="Gene3D" id="3.40.50.1380">
    <property type="entry name" value="Methylglyoxal synthase-like domain"/>
    <property type="match status" value="1"/>
</dbReference>
<dbReference type="GO" id="GO:0006541">
    <property type="term" value="P:glutamine metabolic process"/>
    <property type="evidence" value="ECO:0007669"/>
    <property type="project" value="TreeGrafter"/>
</dbReference>
<evidence type="ECO:0000256" key="17">
    <source>
        <dbReference type="ARBA" id="ARBA00044249"/>
    </source>
</evidence>
<dbReference type="EC" id="6.3.4.16" evidence="16"/>
<evidence type="ECO:0000256" key="6">
    <source>
        <dbReference type="ARBA" id="ARBA00022598"/>
    </source>
</evidence>
<keyword evidence="5" id="KW-0055">Arginine biosynthesis</keyword>
<dbReference type="GO" id="GO:0004087">
    <property type="term" value="F:carbamoyl-phosphate synthase (ammonia) activity"/>
    <property type="evidence" value="ECO:0007669"/>
    <property type="project" value="UniProtKB-EC"/>
</dbReference>
<reference evidence="26" key="1">
    <citation type="submission" date="2019-03" db="EMBL/GenBank/DDBJ databases">
        <authorList>
            <person name="Mank J."/>
            <person name="Almeida P."/>
        </authorList>
    </citation>
    <scope>NUCLEOTIDE SEQUENCE</scope>
    <source>
        <strain evidence="26">78183</strain>
    </source>
</reference>
<dbReference type="InterPro" id="IPR005480">
    <property type="entry name" value="CPSase_lsu_oligo"/>
</dbReference>
<dbReference type="PRINTS" id="PR00098">
    <property type="entry name" value="CPSASE"/>
</dbReference>
<proteinExistence type="inferred from homology"/>
<dbReference type="GO" id="GO:0004088">
    <property type="term" value="F:carbamoyl-phosphate synthase (glutamine-hydrolyzing) activity"/>
    <property type="evidence" value="ECO:0007669"/>
    <property type="project" value="UniProtKB-EC"/>
</dbReference>
<keyword evidence="12" id="KW-0460">Magnesium</keyword>
<feature type="domain" description="MGS-like" evidence="25">
    <location>
        <begin position="2150"/>
        <end position="2291"/>
    </location>
</feature>
<dbReference type="InterPro" id="IPR009057">
    <property type="entry name" value="Homeodomain-like_sf"/>
</dbReference>
<dbReference type="PANTHER" id="PTHR11405:SF53">
    <property type="entry name" value="CARBAMOYL-PHOSPHATE SYNTHASE [AMMONIA], MITOCHONDRIAL"/>
    <property type="match status" value="1"/>
</dbReference>
<dbReference type="SMART" id="SM00851">
    <property type="entry name" value="MGS"/>
    <property type="match status" value="1"/>
</dbReference>
<dbReference type="SMART" id="SM01096">
    <property type="entry name" value="CPSase_L_D3"/>
    <property type="match status" value="1"/>
</dbReference>
<dbReference type="NCBIfam" id="NF003671">
    <property type="entry name" value="PRK05294.1"/>
    <property type="match status" value="1"/>
</dbReference>
<evidence type="ECO:0000256" key="3">
    <source>
        <dbReference type="ARBA" id="ARBA00009799"/>
    </source>
</evidence>
<dbReference type="NCBIfam" id="TIGR01369">
    <property type="entry name" value="CPSaseII_lrg"/>
    <property type="match status" value="1"/>
</dbReference>
<keyword evidence="7" id="KW-0028">Amino-acid biosynthesis</keyword>
<dbReference type="Pfam" id="PF02786">
    <property type="entry name" value="CPSase_L_D2"/>
    <property type="match status" value="2"/>
</dbReference>
<name>A0A6N2MVT5_SALVM</name>
<dbReference type="Pfam" id="PF06584">
    <property type="entry name" value="DIRP"/>
    <property type="match status" value="1"/>
</dbReference>
<dbReference type="CDD" id="cd00167">
    <property type="entry name" value="SANT"/>
    <property type="match status" value="1"/>
</dbReference>
<dbReference type="NCBIfam" id="NF009455">
    <property type="entry name" value="PRK12815.1"/>
    <property type="match status" value="1"/>
</dbReference>
<evidence type="ECO:0000256" key="4">
    <source>
        <dbReference type="ARBA" id="ARBA00012738"/>
    </source>
</evidence>
<organism evidence="26">
    <name type="scientific">Salix viminalis</name>
    <name type="common">Common osier</name>
    <name type="synonym">Basket willow</name>
    <dbReference type="NCBI Taxonomy" id="40686"/>
    <lineage>
        <taxon>Eukaryota</taxon>
        <taxon>Viridiplantae</taxon>
        <taxon>Streptophyta</taxon>
        <taxon>Embryophyta</taxon>
        <taxon>Tracheophyta</taxon>
        <taxon>Spermatophyta</taxon>
        <taxon>Magnoliopsida</taxon>
        <taxon>eudicotyledons</taxon>
        <taxon>Gunneridae</taxon>
        <taxon>Pentapetalae</taxon>
        <taxon>rosids</taxon>
        <taxon>fabids</taxon>
        <taxon>Malpighiales</taxon>
        <taxon>Salicaceae</taxon>
        <taxon>Saliceae</taxon>
        <taxon>Salix</taxon>
    </lineage>
</organism>
<evidence type="ECO:0000256" key="13">
    <source>
        <dbReference type="ARBA" id="ARBA00022975"/>
    </source>
</evidence>
<dbReference type="FunFam" id="3.40.50.20:FF:000003">
    <property type="entry name" value="Carbamoyl-phosphate synthase large chain"/>
    <property type="match status" value="1"/>
</dbReference>
<dbReference type="EC" id="6.3.5.5" evidence="4"/>
<comment type="pathway">
    <text evidence="2">Amino-acid biosynthesis; L-arginine biosynthesis; carbamoyl phosphate from bicarbonate: step 1/1.</text>
</comment>
<keyword evidence="13" id="KW-0665">Pyrimidine biosynthesis</keyword>
<dbReference type="FunFam" id="3.40.50.1380:FF:000013">
    <property type="entry name" value="Carbamoyl-phosphate synthase large chain"/>
    <property type="match status" value="1"/>
</dbReference>
<feature type="domain" description="ATP-grasp" evidence="24">
    <location>
        <begin position="1341"/>
        <end position="1538"/>
    </location>
</feature>
<evidence type="ECO:0000256" key="14">
    <source>
        <dbReference type="ARBA" id="ARBA00023211"/>
    </source>
</evidence>
<evidence type="ECO:0000256" key="5">
    <source>
        <dbReference type="ARBA" id="ARBA00022571"/>
    </source>
</evidence>
<feature type="region of interest" description="Disordered" evidence="23">
    <location>
        <begin position="113"/>
        <end position="141"/>
    </location>
</feature>
<dbReference type="GO" id="GO:0005737">
    <property type="term" value="C:cytoplasm"/>
    <property type="evidence" value="ECO:0007669"/>
    <property type="project" value="TreeGrafter"/>
</dbReference>
<keyword evidence="8" id="KW-0479">Metal-binding</keyword>
<evidence type="ECO:0000256" key="10">
    <source>
        <dbReference type="ARBA" id="ARBA00022741"/>
    </source>
</evidence>
<dbReference type="SUPFAM" id="SSF48108">
    <property type="entry name" value="Carbamoyl phosphate synthetase, large subunit connection domain"/>
    <property type="match status" value="1"/>
</dbReference>
<feature type="compositionally biased region" description="Low complexity" evidence="23">
    <location>
        <begin position="113"/>
        <end position="124"/>
    </location>
</feature>
<dbReference type="Pfam" id="PF00249">
    <property type="entry name" value="Myb_DNA-binding"/>
    <property type="match status" value="1"/>
</dbReference>
<dbReference type="InterPro" id="IPR033937">
    <property type="entry name" value="MGS_CPS_CarB"/>
</dbReference>
<dbReference type="Gene3D" id="1.10.1030.10">
    <property type="entry name" value="Carbamoyl-phosphate synthetase, large subunit oligomerisation domain"/>
    <property type="match status" value="1"/>
</dbReference>
<evidence type="ECO:0000256" key="23">
    <source>
        <dbReference type="SAM" id="MobiDB-lite"/>
    </source>
</evidence>
<evidence type="ECO:0000256" key="22">
    <source>
        <dbReference type="PROSITE-ProRule" id="PRU00409"/>
    </source>
</evidence>
<evidence type="ECO:0000256" key="8">
    <source>
        <dbReference type="ARBA" id="ARBA00022723"/>
    </source>
</evidence>
<dbReference type="GO" id="GO:0044205">
    <property type="term" value="P:'de novo' UMP biosynthetic process"/>
    <property type="evidence" value="ECO:0007669"/>
    <property type="project" value="UniProtKB-UniPathway"/>
</dbReference>
<feature type="compositionally biased region" description="Basic and acidic residues" evidence="23">
    <location>
        <begin position="471"/>
        <end position="484"/>
    </location>
</feature>
<dbReference type="PROSITE" id="PS51855">
    <property type="entry name" value="MGS"/>
    <property type="match status" value="1"/>
</dbReference>
<gene>
    <name evidence="26" type="ORF">SVIM_LOCUS428350</name>
</gene>
<dbReference type="HAMAP" id="MF_01210_B">
    <property type="entry name" value="CPSase_L_chain_B"/>
    <property type="match status" value="1"/>
</dbReference>
<comment type="subunit">
    <text evidence="15">Heterodimer composed of 2 chains; the small (or glutamine) chain promotes the hydrolysis of glutamine to ammonia, which is used by the large (or ammonia) chain to synthesize carbamoyl phosphate.</text>
</comment>
<evidence type="ECO:0000256" key="18">
    <source>
        <dbReference type="ARBA" id="ARBA00044318"/>
    </source>
</evidence>
<dbReference type="FunFam" id="3.40.50.20:FF:000001">
    <property type="entry name" value="Carbamoyl-phosphate synthase large chain"/>
    <property type="match status" value="1"/>
</dbReference>
<dbReference type="SMART" id="SM00717">
    <property type="entry name" value="SANT"/>
    <property type="match status" value="1"/>
</dbReference>
<dbReference type="FunFam" id="1.10.1030.10:FF:000002">
    <property type="entry name" value="Carbamoyl-phosphate synthase large chain"/>
    <property type="match status" value="1"/>
</dbReference>
<evidence type="ECO:0000256" key="11">
    <source>
        <dbReference type="ARBA" id="ARBA00022840"/>
    </source>
</evidence>
<evidence type="ECO:0000256" key="15">
    <source>
        <dbReference type="ARBA" id="ARBA00044031"/>
    </source>
</evidence>
<comment type="catalytic activity">
    <reaction evidence="20">
        <text>hydrogencarbonate + NH4(+) + 2 ATP = carbamoyl phosphate + 2 ADP + phosphate + 2 H(+)</text>
        <dbReference type="Rhea" id="RHEA:18029"/>
        <dbReference type="ChEBI" id="CHEBI:15378"/>
        <dbReference type="ChEBI" id="CHEBI:17544"/>
        <dbReference type="ChEBI" id="CHEBI:28938"/>
        <dbReference type="ChEBI" id="CHEBI:30616"/>
        <dbReference type="ChEBI" id="CHEBI:43474"/>
        <dbReference type="ChEBI" id="CHEBI:58228"/>
        <dbReference type="ChEBI" id="CHEBI:456216"/>
        <dbReference type="EC" id="6.3.4.16"/>
    </reaction>
</comment>
<dbReference type="Pfam" id="PF25596">
    <property type="entry name" value="CPSase_L_D1"/>
    <property type="match status" value="2"/>
</dbReference>
<dbReference type="FunFam" id="3.30.1490.20:FF:000001">
    <property type="entry name" value="Carbamoyl-phosphate synthase large chain"/>
    <property type="match status" value="1"/>
</dbReference>
<dbReference type="PROSITE" id="PS00867">
    <property type="entry name" value="CPSASE_2"/>
    <property type="match status" value="2"/>
</dbReference>
<dbReference type="Gene3D" id="1.20.58.1880">
    <property type="match status" value="1"/>
</dbReference>
<evidence type="ECO:0000256" key="2">
    <source>
        <dbReference type="ARBA" id="ARBA00005077"/>
    </source>
</evidence>
<dbReference type="SUPFAM" id="SSF56059">
    <property type="entry name" value="Glutathione synthetase ATP-binding domain-like"/>
    <property type="match status" value="2"/>
</dbReference>
<dbReference type="GO" id="GO:0005524">
    <property type="term" value="F:ATP binding"/>
    <property type="evidence" value="ECO:0007669"/>
    <property type="project" value="UniProtKB-UniRule"/>
</dbReference>
<evidence type="ECO:0000256" key="7">
    <source>
        <dbReference type="ARBA" id="ARBA00022605"/>
    </source>
</evidence>
<dbReference type="GO" id="GO:0006526">
    <property type="term" value="P:L-arginine biosynthetic process"/>
    <property type="evidence" value="ECO:0007669"/>
    <property type="project" value="UniProtKB-KW"/>
</dbReference>
<dbReference type="UniPathway" id="UPA00070">
    <property type="reaction ID" value="UER00115"/>
</dbReference>
<dbReference type="InterPro" id="IPR001005">
    <property type="entry name" value="SANT/Myb"/>
</dbReference>
<dbReference type="InterPro" id="IPR013815">
    <property type="entry name" value="ATP_grasp_subdomain_1"/>
</dbReference>
<dbReference type="PROSITE" id="PS00866">
    <property type="entry name" value="CPSASE_1"/>
    <property type="match status" value="2"/>
</dbReference>